<feature type="region of interest" description="Disordered" evidence="1">
    <location>
        <begin position="1"/>
        <end position="21"/>
    </location>
</feature>
<evidence type="ECO:0000313" key="2">
    <source>
        <dbReference type="EMBL" id="RDX98475.1"/>
    </source>
</evidence>
<evidence type="ECO:0000313" key="3">
    <source>
        <dbReference type="Proteomes" id="UP000257109"/>
    </source>
</evidence>
<dbReference type="Proteomes" id="UP000257109">
    <property type="component" value="Unassembled WGS sequence"/>
</dbReference>
<organism evidence="2 3">
    <name type="scientific">Mucuna pruriens</name>
    <name type="common">Velvet bean</name>
    <name type="synonym">Dolichos pruriens</name>
    <dbReference type="NCBI Taxonomy" id="157652"/>
    <lineage>
        <taxon>Eukaryota</taxon>
        <taxon>Viridiplantae</taxon>
        <taxon>Streptophyta</taxon>
        <taxon>Embryophyta</taxon>
        <taxon>Tracheophyta</taxon>
        <taxon>Spermatophyta</taxon>
        <taxon>Magnoliopsida</taxon>
        <taxon>eudicotyledons</taxon>
        <taxon>Gunneridae</taxon>
        <taxon>Pentapetalae</taxon>
        <taxon>rosids</taxon>
        <taxon>fabids</taxon>
        <taxon>Fabales</taxon>
        <taxon>Fabaceae</taxon>
        <taxon>Papilionoideae</taxon>
        <taxon>50 kb inversion clade</taxon>
        <taxon>NPAAA clade</taxon>
        <taxon>indigoferoid/millettioid clade</taxon>
        <taxon>Phaseoleae</taxon>
        <taxon>Mucuna</taxon>
    </lineage>
</organism>
<proteinExistence type="predicted"/>
<evidence type="ECO:0000256" key="1">
    <source>
        <dbReference type="SAM" id="MobiDB-lite"/>
    </source>
</evidence>
<sequence>MTPTRTKRRKKRCKRNNYKTLDPRHLDGLRLKAYAQRKTKEQVGIDMLRGTPMNTASRVFHRRNVVTLHYLLRLVETTPWS</sequence>
<comment type="caution">
    <text evidence="2">The sequence shown here is derived from an EMBL/GenBank/DDBJ whole genome shotgun (WGS) entry which is preliminary data.</text>
</comment>
<protein>
    <submittedName>
        <fullName evidence="2">Uncharacterized protein</fullName>
    </submittedName>
</protein>
<feature type="non-terminal residue" evidence="2">
    <location>
        <position position="1"/>
    </location>
</feature>
<gene>
    <name evidence="2" type="ORF">CR513_18595</name>
</gene>
<reference evidence="2" key="1">
    <citation type="submission" date="2018-05" db="EMBL/GenBank/DDBJ databases">
        <title>Draft genome of Mucuna pruriens seed.</title>
        <authorList>
            <person name="Nnadi N.E."/>
            <person name="Vos R."/>
            <person name="Hasami M.H."/>
            <person name="Devisetty U.K."/>
            <person name="Aguiy J.C."/>
        </authorList>
    </citation>
    <scope>NUCLEOTIDE SEQUENCE [LARGE SCALE GENOMIC DNA]</scope>
    <source>
        <strain evidence="2">JCA_2017</strain>
    </source>
</reference>
<name>A0A371H6R2_MUCPR</name>
<dbReference type="AlphaFoldDB" id="A0A371H6R2"/>
<dbReference type="EMBL" id="QJKJ01003445">
    <property type="protein sequence ID" value="RDX98475.1"/>
    <property type="molecule type" value="Genomic_DNA"/>
</dbReference>
<feature type="compositionally biased region" description="Basic residues" evidence="1">
    <location>
        <begin position="1"/>
        <end position="17"/>
    </location>
</feature>
<accession>A0A371H6R2</accession>
<keyword evidence="3" id="KW-1185">Reference proteome</keyword>